<gene>
    <name evidence="1" type="ORF">BDN72DRAFT_280278</name>
</gene>
<evidence type="ECO:0000313" key="2">
    <source>
        <dbReference type="Proteomes" id="UP000308600"/>
    </source>
</evidence>
<protein>
    <submittedName>
        <fullName evidence="1">Uncharacterized protein</fullName>
    </submittedName>
</protein>
<proteinExistence type="predicted"/>
<keyword evidence="2" id="KW-1185">Reference proteome</keyword>
<accession>A0ACD3AH63</accession>
<dbReference type="Proteomes" id="UP000308600">
    <property type="component" value="Unassembled WGS sequence"/>
</dbReference>
<organism evidence="1 2">
    <name type="scientific">Pluteus cervinus</name>
    <dbReference type="NCBI Taxonomy" id="181527"/>
    <lineage>
        <taxon>Eukaryota</taxon>
        <taxon>Fungi</taxon>
        <taxon>Dikarya</taxon>
        <taxon>Basidiomycota</taxon>
        <taxon>Agaricomycotina</taxon>
        <taxon>Agaricomycetes</taxon>
        <taxon>Agaricomycetidae</taxon>
        <taxon>Agaricales</taxon>
        <taxon>Pluteineae</taxon>
        <taxon>Pluteaceae</taxon>
        <taxon>Pluteus</taxon>
    </lineage>
</organism>
<sequence>MPLAILIPDQKRTMFFSLPDELLIEIAKEASWRDILTLRQTCRRLMDITKSSKVWRCLASREFRQTLWLESSSESYSAEELEVLILRRKRADHTYEIARDGDILPQRILPITAEKHHNLVCLVPGGRWLLISNKDGTISYHDINSGDCAGHELIPATTQSRLPGSISVDVDLDSPVLKFNLALFRFEYPLNSEDFIEIWQVDLVVDERGKGVGLTANNPILKCLRYQLEGHAISRAQLLNANDHHT</sequence>
<evidence type="ECO:0000313" key="1">
    <source>
        <dbReference type="EMBL" id="TFK64192.1"/>
    </source>
</evidence>
<reference evidence="1 2" key="1">
    <citation type="journal article" date="2019" name="Nat. Ecol. Evol.">
        <title>Megaphylogeny resolves global patterns of mushroom evolution.</title>
        <authorList>
            <person name="Varga T."/>
            <person name="Krizsan K."/>
            <person name="Foldi C."/>
            <person name="Dima B."/>
            <person name="Sanchez-Garcia M."/>
            <person name="Sanchez-Ramirez S."/>
            <person name="Szollosi G.J."/>
            <person name="Szarkandi J.G."/>
            <person name="Papp V."/>
            <person name="Albert L."/>
            <person name="Andreopoulos W."/>
            <person name="Angelini C."/>
            <person name="Antonin V."/>
            <person name="Barry K.W."/>
            <person name="Bougher N.L."/>
            <person name="Buchanan P."/>
            <person name="Buyck B."/>
            <person name="Bense V."/>
            <person name="Catcheside P."/>
            <person name="Chovatia M."/>
            <person name="Cooper J."/>
            <person name="Damon W."/>
            <person name="Desjardin D."/>
            <person name="Finy P."/>
            <person name="Geml J."/>
            <person name="Haridas S."/>
            <person name="Hughes K."/>
            <person name="Justo A."/>
            <person name="Karasinski D."/>
            <person name="Kautmanova I."/>
            <person name="Kiss B."/>
            <person name="Kocsube S."/>
            <person name="Kotiranta H."/>
            <person name="LaButti K.M."/>
            <person name="Lechner B.E."/>
            <person name="Liimatainen K."/>
            <person name="Lipzen A."/>
            <person name="Lukacs Z."/>
            <person name="Mihaltcheva S."/>
            <person name="Morgado L.N."/>
            <person name="Niskanen T."/>
            <person name="Noordeloos M.E."/>
            <person name="Ohm R.A."/>
            <person name="Ortiz-Santana B."/>
            <person name="Ovrebo C."/>
            <person name="Racz N."/>
            <person name="Riley R."/>
            <person name="Savchenko A."/>
            <person name="Shiryaev A."/>
            <person name="Soop K."/>
            <person name="Spirin V."/>
            <person name="Szebenyi C."/>
            <person name="Tomsovsky M."/>
            <person name="Tulloss R.E."/>
            <person name="Uehling J."/>
            <person name="Grigoriev I.V."/>
            <person name="Vagvolgyi C."/>
            <person name="Papp T."/>
            <person name="Martin F.M."/>
            <person name="Miettinen O."/>
            <person name="Hibbett D.S."/>
            <person name="Nagy L.G."/>
        </authorList>
    </citation>
    <scope>NUCLEOTIDE SEQUENCE [LARGE SCALE GENOMIC DNA]</scope>
    <source>
        <strain evidence="1 2">NL-1719</strain>
    </source>
</reference>
<dbReference type="EMBL" id="ML208485">
    <property type="protein sequence ID" value="TFK64192.1"/>
    <property type="molecule type" value="Genomic_DNA"/>
</dbReference>
<name>A0ACD3AH63_9AGAR</name>